<proteinExistence type="predicted"/>
<feature type="region of interest" description="Disordered" evidence="1">
    <location>
        <begin position="37"/>
        <end position="58"/>
    </location>
</feature>
<evidence type="ECO:0000313" key="2">
    <source>
        <dbReference type="EMBL" id="CPR18617.1"/>
    </source>
</evidence>
<sequence>MDIALAHHKIAAVSVLSGRNERASARIAISTNAARAIAPKGGHDGPHGGPAKAVRESS</sequence>
<evidence type="ECO:0000313" key="3">
    <source>
        <dbReference type="Proteomes" id="UP000033187"/>
    </source>
</evidence>
<name>A0A0D6JED8_9HYPH</name>
<keyword evidence="3" id="KW-1185">Reference proteome</keyword>
<evidence type="ECO:0000256" key="1">
    <source>
        <dbReference type="SAM" id="MobiDB-lite"/>
    </source>
</evidence>
<gene>
    <name evidence="2" type="ORF">YBN1229_v1_1791</name>
</gene>
<reference evidence="3" key="1">
    <citation type="submission" date="2015-02" db="EMBL/GenBank/DDBJ databases">
        <authorList>
            <person name="Chooi Y.-H."/>
        </authorList>
    </citation>
    <scope>NUCLEOTIDE SEQUENCE [LARGE SCALE GENOMIC DNA]</scope>
    <source>
        <strain evidence="3">strain Y</strain>
    </source>
</reference>
<dbReference type="EMBL" id="LN829119">
    <property type="protein sequence ID" value="CPR18617.1"/>
    <property type="molecule type" value="Genomic_DNA"/>
</dbReference>
<dbReference type="KEGG" id="fiy:BN1229_v1_1791"/>
<dbReference type="Proteomes" id="UP000033187">
    <property type="component" value="Chromosome 1"/>
</dbReference>
<organism evidence="2 3">
    <name type="scientific">Candidatus Filomicrobium marinum</name>
    <dbReference type="NCBI Taxonomy" id="1608628"/>
    <lineage>
        <taxon>Bacteria</taxon>
        <taxon>Pseudomonadati</taxon>
        <taxon>Pseudomonadota</taxon>
        <taxon>Alphaproteobacteria</taxon>
        <taxon>Hyphomicrobiales</taxon>
        <taxon>Hyphomicrobiaceae</taxon>
        <taxon>Filomicrobium</taxon>
    </lineage>
</organism>
<protein>
    <submittedName>
        <fullName evidence="2">Uncharacterized protein</fullName>
    </submittedName>
</protein>
<dbReference type="AlphaFoldDB" id="A0A0D6JED8"/>
<accession>A0A0D6JED8</accession>